<dbReference type="EMBL" id="HBUE01307016">
    <property type="protein sequence ID" value="CAG6581577.1"/>
    <property type="molecule type" value="Transcribed_RNA"/>
</dbReference>
<dbReference type="AlphaFoldDB" id="A0A8D8CLP5"/>
<feature type="compositionally biased region" description="Basic and acidic residues" evidence="1">
    <location>
        <begin position="8"/>
        <end position="17"/>
    </location>
</feature>
<dbReference type="EMBL" id="HBUE01307011">
    <property type="protein sequence ID" value="CAG6581575.1"/>
    <property type="molecule type" value="Transcribed_RNA"/>
</dbReference>
<organism evidence="2">
    <name type="scientific">Culex pipiens</name>
    <name type="common">House mosquito</name>
    <dbReference type="NCBI Taxonomy" id="7175"/>
    <lineage>
        <taxon>Eukaryota</taxon>
        <taxon>Metazoa</taxon>
        <taxon>Ecdysozoa</taxon>
        <taxon>Arthropoda</taxon>
        <taxon>Hexapoda</taxon>
        <taxon>Insecta</taxon>
        <taxon>Pterygota</taxon>
        <taxon>Neoptera</taxon>
        <taxon>Endopterygota</taxon>
        <taxon>Diptera</taxon>
        <taxon>Nematocera</taxon>
        <taxon>Culicoidea</taxon>
        <taxon>Culicidae</taxon>
        <taxon>Culicinae</taxon>
        <taxon>Culicini</taxon>
        <taxon>Culex</taxon>
        <taxon>Culex</taxon>
    </lineage>
</organism>
<name>A0A8D8CLP5_CULPI</name>
<protein>
    <submittedName>
        <fullName evidence="2">(northern house mosquito) hypothetical protein</fullName>
    </submittedName>
</protein>
<reference evidence="2" key="1">
    <citation type="submission" date="2021-05" db="EMBL/GenBank/DDBJ databases">
        <authorList>
            <person name="Alioto T."/>
            <person name="Alioto T."/>
            <person name="Gomez Garrido J."/>
        </authorList>
    </citation>
    <scope>NUCLEOTIDE SEQUENCE</scope>
</reference>
<dbReference type="EMBL" id="HBUE01200847">
    <property type="protein sequence ID" value="CAG6529785.1"/>
    <property type="molecule type" value="Transcribed_RNA"/>
</dbReference>
<proteinExistence type="predicted"/>
<dbReference type="EMBL" id="HBUE01129771">
    <property type="protein sequence ID" value="CAG6495827.1"/>
    <property type="molecule type" value="Transcribed_RNA"/>
</dbReference>
<dbReference type="EMBL" id="HBUE01307012">
    <property type="protein sequence ID" value="CAG6581576.1"/>
    <property type="molecule type" value="Transcribed_RNA"/>
</dbReference>
<dbReference type="EMBL" id="HBUE01200851">
    <property type="protein sequence ID" value="CAG6529787.1"/>
    <property type="molecule type" value="Transcribed_RNA"/>
</dbReference>
<sequence length="112" mass="12779">MGSVNPVRDSRAFRHESTTLGSAGSLAGPVNVEDAQRPMFFNHPSSKKTKNLRMPRCRYEQSCILAPKTRFPQTEQAIVIVFFASSQFREYTDRITFFALKEPLVLKLLQNK</sequence>
<evidence type="ECO:0000313" key="2">
    <source>
        <dbReference type="EMBL" id="CAG6495827.1"/>
    </source>
</evidence>
<accession>A0A8D8CLP5</accession>
<feature type="region of interest" description="Disordered" evidence="1">
    <location>
        <begin position="1"/>
        <end position="29"/>
    </location>
</feature>
<dbReference type="EMBL" id="HBUE01200848">
    <property type="protein sequence ID" value="CAG6529786.1"/>
    <property type="molecule type" value="Transcribed_RNA"/>
</dbReference>
<dbReference type="EMBL" id="HBUE01129763">
    <property type="protein sequence ID" value="CAG6495819.1"/>
    <property type="molecule type" value="Transcribed_RNA"/>
</dbReference>
<evidence type="ECO:0000256" key="1">
    <source>
        <dbReference type="SAM" id="MobiDB-lite"/>
    </source>
</evidence>